<comment type="caution">
    <text evidence="2">The sequence shown here is derived from an EMBL/GenBank/DDBJ whole genome shotgun (WGS) entry which is preliminary data.</text>
</comment>
<dbReference type="SMART" id="SM01204">
    <property type="entry name" value="FIST_C"/>
    <property type="match status" value="1"/>
</dbReference>
<evidence type="ECO:0000313" key="2">
    <source>
        <dbReference type="EMBL" id="EQD36762.1"/>
    </source>
</evidence>
<evidence type="ECO:0000259" key="1">
    <source>
        <dbReference type="SMART" id="SM01204"/>
    </source>
</evidence>
<reference evidence="2" key="2">
    <citation type="journal article" date="2014" name="ISME J.">
        <title>Microbial stratification in low pH oxic and suboxic macroscopic growths along an acid mine drainage.</title>
        <authorList>
            <person name="Mendez-Garcia C."/>
            <person name="Mesa V."/>
            <person name="Sprenger R.R."/>
            <person name="Richter M."/>
            <person name="Diez M.S."/>
            <person name="Solano J."/>
            <person name="Bargiela R."/>
            <person name="Golyshina O.V."/>
            <person name="Manteca A."/>
            <person name="Ramos J.L."/>
            <person name="Gallego J.R."/>
            <person name="Llorente I."/>
            <person name="Martins Dos Santos V.A."/>
            <person name="Jensen O.N."/>
            <person name="Pelaez A.I."/>
            <person name="Sanchez J."/>
            <person name="Ferrer M."/>
        </authorList>
    </citation>
    <scope>NUCLEOTIDE SEQUENCE</scope>
</reference>
<accession>T0YXS6</accession>
<sequence length="121" mass="13276">MIKVGGQYFPRGMQRIYEDGSMEFACAMEPGLVVTVARPVDMLERLTGTFDTLSKALGTPELVIGFDCAARTGDMERHNLSTAVSGLFEKHRVVGFSTLGEQFNTIHVNNSFTCLGVAQRK</sequence>
<reference evidence="2" key="1">
    <citation type="submission" date="2013-08" db="EMBL/GenBank/DDBJ databases">
        <authorList>
            <person name="Mendez C."/>
            <person name="Richter M."/>
            <person name="Ferrer M."/>
            <person name="Sanchez J."/>
        </authorList>
    </citation>
    <scope>NUCLEOTIDE SEQUENCE</scope>
</reference>
<feature type="domain" description="FIST C-domain" evidence="1">
    <location>
        <begin position="1"/>
        <end position="105"/>
    </location>
</feature>
<dbReference type="EMBL" id="AUZZ01008683">
    <property type="protein sequence ID" value="EQD36762.1"/>
    <property type="molecule type" value="Genomic_DNA"/>
</dbReference>
<gene>
    <name evidence="2" type="ORF">B2A_12029</name>
</gene>
<dbReference type="PANTHER" id="PTHR40252">
    <property type="entry name" value="BLR0328 PROTEIN"/>
    <property type="match status" value="1"/>
</dbReference>
<dbReference type="InterPro" id="IPR019494">
    <property type="entry name" value="FIST_C"/>
</dbReference>
<proteinExistence type="predicted"/>
<dbReference type="Pfam" id="PF10442">
    <property type="entry name" value="FIST_C"/>
    <property type="match status" value="1"/>
</dbReference>
<dbReference type="PANTHER" id="PTHR40252:SF2">
    <property type="entry name" value="BLR0328 PROTEIN"/>
    <property type="match status" value="1"/>
</dbReference>
<dbReference type="AlphaFoldDB" id="T0YXS6"/>
<protein>
    <submittedName>
        <fullName evidence="2">FIST C domain protein</fullName>
    </submittedName>
</protein>
<name>T0YXS6_9ZZZZ</name>
<organism evidence="2">
    <name type="scientific">mine drainage metagenome</name>
    <dbReference type="NCBI Taxonomy" id="410659"/>
    <lineage>
        <taxon>unclassified sequences</taxon>
        <taxon>metagenomes</taxon>
        <taxon>ecological metagenomes</taxon>
    </lineage>
</organism>